<organism evidence="1 2">
    <name type="scientific">Vibrio anguillarum</name>
    <name type="common">Listonella anguillarum</name>
    <dbReference type="NCBI Taxonomy" id="55601"/>
    <lineage>
        <taxon>Bacteria</taxon>
        <taxon>Pseudomonadati</taxon>
        <taxon>Pseudomonadota</taxon>
        <taxon>Gammaproteobacteria</taxon>
        <taxon>Vibrionales</taxon>
        <taxon>Vibrionaceae</taxon>
        <taxon>Vibrio</taxon>
    </lineage>
</organism>
<dbReference type="InterPro" id="IPR006521">
    <property type="entry name" value="Tail_protein_I"/>
</dbReference>
<gene>
    <name evidence="1" type="ORF">PL14_15945</name>
</gene>
<accession>A0ABD4QY83</accession>
<dbReference type="Pfam" id="PF09684">
    <property type="entry name" value="Tail_P2_I"/>
    <property type="match status" value="1"/>
</dbReference>
<dbReference type="EMBL" id="JAHGUI010000071">
    <property type="protein sequence ID" value="MBT2920168.1"/>
    <property type="molecule type" value="Genomic_DNA"/>
</dbReference>
<dbReference type="Proteomes" id="UP000078309">
    <property type="component" value="Unassembled WGS sequence"/>
</dbReference>
<evidence type="ECO:0000313" key="1">
    <source>
        <dbReference type="EMBL" id="MBT2920168.1"/>
    </source>
</evidence>
<evidence type="ECO:0000313" key="2">
    <source>
        <dbReference type="Proteomes" id="UP000078309"/>
    </source>
</evidence>
<reference evidence="1 2" key="1">
    <citation type="journal article" date="2017" name="J. Fish Dis.">
        <title>Comparative assessment of Vibrio virulence in marine fish larvae.</title>
        <authorList>
            <person name="Ronneseth A."/>
            <person name="Castillo D."/>
            <person name="D'Alvise P."/>
            <person name="Tonnesen O."/>
            <person name="Haugland G."/>
            <person name="Grotkjaer T."/>
            <person name="Engell-Sorensen K."/>
            <person name="Norremark L."/>
            <person name="Bergh O."/>
            <person name="Wergeland H.I."/>
            <person name="Gram L."/>
        </authorList>
    </citation>
    <scope>NUCLEOTIDE SEQUENCE [LARGE SCALE GENOMIC DNA]</scope>
    <source>
        <strain evidence="1 2">90-11-286</strain>
    </source>
</reference>
<proteinExistence type="predicted"/>
<dbReference type="AlphaFoldDB" id="A0ABD4QY83"/>
<protein>
    <submittedName>
        <fullName evidence="1">Phage tail protein</fullName>
    </submittedName>
</protein>
<name>A0ABD4QY83_VIBAN</name>
<comment type="caution">
    <text evidence="1">The sequence shown here is derived from an EMBL/GenBank/DDBJ whole genome shotgun (WGS) entry which is preliminary data.</text>
</comment>
<sequence length="204" mass="22586">MLEPNEFVSVQPDNRTLIEESLEYAWARILARATNPYPNLKNPQLTADEFVVLLAGERGVADWQPTDTIVQQRKTTDKAFPIHSKAGTRTGLKTALDALGFASAVTRGDAAYSIDVEGRLLDQPLTAEMSQRINARITAYKSERDSVTTTLSRLHSANKYRALVLHSARIVRVKAAEPIPPIYAMPKTRAIAIHSVKSVRIKHG</sequence>
<dbReference type="RefSeq" id="WP_064626807.1">
    <property type="nucleotide sequence ID" value="NZ_JAHGUI010000071.1"/>
</dbReference>